<gene>
    <name evidence="3" type="ORF">GXP70_15960</name>
</gene>
<dbReference type="Gene3D" id="3.40.190.10">
    <property type="entry name" value="Periplasmic binding protein-like II"/>
    <property type="match status" value="1"/>
</dbReference>
<keyword evidence="2" id="KW-0732">Signal</keyword>
<evidence type="ECO:0000256" key="1">
    <source>
        <dbReference type="SAM" id="MobiDB-lite"/>
    </source>
</evidence>
<feature type="region of interest" description="Disordered" evidence="1">
    <location>
        <begin position="21"/>
        <end position="45"/>
    </location>
</feature>
<dbReference type="KEGG" id="plyc:GXP70_15960"/>
<evidence type="ECO:0000256" key="2">
    <source>
        <dbReference type="SAM" id="SignalP"/>
    </source>
</evidence>
<dbReference type="EMBL" id="CP048209">
    <property type="protein sequence ID" value="QHT61302.1"/>
    <property type="molecule type" value="Genomic_DNA"/>
</dbReference>
<name>A0A6C0FYZ5_9BACL</name>
<dbReference type="PANTHER" id="PTHR43649">
    <property type="entry name" value="ARABINOSE-BINDING PROTEIN-RELATED"/>
    <property type="match status" value="1"/>
</dbReference>
<proteinExistence type="predicted"/>
<evidence type="ECO:0000313" key="4">
    <source>
        <dbReference type="Proteomes" id="UP000476064"/>
    </source>
</evidence>
<dbReference type="Pfam" id="PF01547">
    <property type="entry name" value="SBP_bac_1"/>
    <property type="match status" value="1"/>
</dbReference>
<dbReference type="SUPFAM" id="SSF53850">
    <property type="entry name" value="Periplasmic binding protein-like II"/>
    <property type="match status" value="1"/>
</dbReference>
<evidence type="ECO:0000313" key="3">
    <source>
        <dbReference type="EMBL" id="QHT61302.1"/>
    </source>
</evidence>
<accession>A0A6C0FYZ5</accession>
<dbReference type="InterPro" id="IPR050490">
    <property type="entry name" value="Bact_solute-bd_prot1"/>
</dbReference>
<dbReference type="PROSITE" id="PS51257">
    <property type="entry name" value="PROKAR_LIPOPROTEIN"/>
    <property type="match status" value="1"/>
</dbReference>
<dbReference type="Proteomes" id="UP000476064">
    <property type="component" value="Chromosome"/>
</dbReference>
<feature type="signal peptide" evidence="2">
    <location>
        <begin position="1"/>
        <end position="24"/>
    </location>
</feature>
<feature type="chain" id="PRO_5038950706" evidence="2">
    <location>
        <begin position="25"/>
        <end position="462"/>
    </location>
</feature>
<dbReference type="AlphaFoldDB" id="A0A6C0FYZ5"/>
<sequence length="462" mass="50568">MKKIAWTLTSLVCLLAACSGNSSQGTEVPVTEPASPSQAPLESEHASEPVTLTFATYYLSDRMKTAVTKYESLHPDVTIRLQATPSYGKDLDEAAANREKFLTGANTAILAGKGPDLVELDILPMEAYANRHLLVNLQDMMSSDISFRAQDYFTNILDNARVNDGLYGMPLYFYLDGLLGNKSAIDKTGVPIDDSNWTWNDFIAAAKQLKQKGEIASALITEPSILLSEMTADNFTRLVKEKNGERAFDSDSFIELIHDVQAMIDDGLLFDMAADGGGRGSAATLNAKAYFNAWPIDSFESYLLNGFAEQTKLYTLPHPHELGAGGYFSTFGMVGINANSPHKQEAWQFLAFLMDDEAKSLTAADTNTNIGFPINKLAYDGQVEQLKEAGTIQSDVHPEAIVDTEKLDQLKGSLSEAVHWVRTPSKIDETIMNESKAYFSGQKSAEAVAKLVQSKIDLILNE</sequence>
<organism evidence="3 4">
    <name type="scientific">Paenibacillus lycopersici</name>
    <dbReference type="NCBI Taxonomy" id="2704462"/>
    <lineage>
        <taxon>Bacteria</taxon>
        <taxon>Bacillati</taxon>
        <taxon>Bacillota</taxon>
        <taxon>Bacilli</taxon>
        <taxon>Bacillales</taxon>
        <taxon>Paenibacillaceae</taxon>
        <taxon>Paenibacillus</taxon>
    </lineage>
</organism>
<dbReference type="InterPro" id="IPR006059">
    <property type="entry name" value="SBP"/>
</dbReference>
<keyword evidence="4" id="KW-1185">Reference proteome</keyword>
<dbReference type="RefSeq" id="WP_162357741.1">
    <property type="nucleotide sequence ID" value="NZ_CP048209.1"/>
</dbReference>
<reference evidence="3 4" key="1">
    <citation type="submission" date="2020-01" db="EMBL/GenBank/DDBJ databases">
        <title>Paenibacillus sp. nov., isolated from tomato rhizosphere.</title>
        <authorList>
            <person name="Weon H.-Y."/>
            <person name="Lee S.A."/>
        </authorList>
    </citation>
    <scope>NUCLEOTIDE SEQUENCE [LARGE SCALE GENOMIC DNA]</scope>
    <source>
        <strain evidence="3 4">12200R-189</strain>
    </source>
</reference>
<protein>
    <submittedName>
        <fullName evidence="3">Extracellular solute-binding protein</fullName>
    </submittedName>
</protein>
<dbReference type="PANTHER" id="PTHR43649:SF12">
    <property type="entry name" value="DIACETYLCHITOBIOSE BINDING PROTEIN DASA"/>
    <property type="match status" value="1"/>
</dbReference>